<comment type="similarity">
    <text evidence="1">Belongs to the metallophosphoesterase superfamily. YfcE family.</text>
</comment>
<keyword evidence="3" id="KW-0812">Transmembrane</keyword>
<sequence length="520" mass="54563">MLRGDRARGADRLLRRAVSVLAVLLATVAAGAGALAGYDRTVRLSVGDVRLSVDPGHRGALDLFVPLVDWGVRYDAIRLPARLRIDLRTVDRQAAQRVAEGGRIDAHAVRSEARDAIAGYLRALIAIAVLAAAAGGLLVALAVRSRNGPRLRWTAATAVAAAALGGVLLVVLLPPRGQLDRPQYYAFGPDIPRALAALEDAQRSSGVLDQELDAQLVGLARLVTDPAARRPLTDAPLVTIASDLHNNVLALPILSRVAAGGPVLFPGDLTDRGSPLEARLLERVVHAGRPLVFVTGNHDSDSLARSLARRGAIVLGRDGQLGGDGRPLRPRRLVARVAGLRVAGYGDPFVRLRSQGYRDRYVDAGPTIADQEAFATWLRPLIGGVDIVMVHEPALLGVALRDLRDHPPRRPLVFVVGHTHRAELTRQGGVTVVNGGSVGAGGTGNLAGDPTAIGIARLLYRTTGDRFQPLAVDLVSVDPGSGSSTARRERLDVPAAGARKGPAGARGRTATTAGPAPPGR</sequence>
<dbReference type="AlphaFoldDB" id="H0EA51"/>
<accession>H0EA51</accession>
<protein>
    <submittedName>
        <fullName evidence="5">Metallophosphoesterase</fullName>
    </submittedName>
</protein>
<comment type="caution">
    <text evidence="5">The sequence shown here is derived from an EMBL/GenBank/DDBJ whole genome shotgun (WGS) entry which is preliminary data.</text>
</comment>
<keyword evidence="3" id="KW-1133">Transmembrane helix</keyword>
<keyword evidence="6" id="KW-1185">Reference proteome</keyword>
<name>H0EA51_9ACTN</name>
<evidence type="ECO:0000256" key="3">
    <source>
        <dbReference type="SAM" id="Phobius"/>
    </source>
</evidence>
<dbReference type="SUPFAM" id="SSF56300">
    <property type="entry name" value="Metallo-dependent phosphatases"/>
    <property type="match status" value="1"/>
</dbReference>
<evidence type="ECO:0000259" key="4">
    <source>
        <dbReference type="Pfam" id="PF12850"/>
    </source>
</evidence>
<keyword evidence="3" id="KW-0472">Membrane</keyword>
<dbReference type="Proteomes" id="UP000005143">
    <property type="component" value="Unassembled WGS sequence"/>
</dbReference>
<evidence type="ECO:0000256" key="2">
    <source>
        <dbReference type="SAM" id="MobiDB-lite"/>
    </source>
</evidence>
<feature type="compositionally biased region" description="Low complexity" evidence="2">
    <location>
        <begin position="494"/>
        <end position="514"/>
    </location>
</feature>
<feature type="transmembrane region" description="Helical" evidence="3">
    <location>
        <begin position="120"/>
        <end position="141"/>
    </location>
</feature>
<evidence type="ECO:0000256" key="1">
    <source>
        <dbReference type="ARBA" id="ARBA00008950"/>
    </source>
</evidence>
<feature type="transmembrane region" description="Helical" evidence="3">
    <location>
        <begin position="153"/>
        <end position="173"/>
    </location>
</feature>
<dbReference type="RefSeq" id="WP_007578154.1">
    <property type="nucleotide sequence ID" value="NZ_AGUD01000292.1"/>
</dbReference>
<evidence type="ECO:0000313" key="5">
    <source>
        <dbReference type="EMBL" id="EHN09391.1"/>
    </source>
</evidence>
<dbReference type="Gene3D" id="3.60.21.10">
    <property type="match status" value="2"/>
</dbReference>
<gene>
    <name evidence="5" type="ORF">PAI11_37250</name>
</gene>
<organism evidence="5 6">
    <name type="scientific">Patulibacter medicamentivorans</name>
    <dbReference type="NCBI Taxonomy" id="1097667"/>
    <lineage>
        <taxon>Bacteria</taxon>
        <taxon>Bacillati</taxon>
        <taxon>Actinomycetota</taxon>
        <taxon>Thermoleophilia</taxon>
        <taxon>Solirubrobacterales</taxon>
        <taxon>Patulibacteraceae</taxon>
        <taxon>Patulibacter</taxon>
    </lineage>
</organism>
<dbReference type="InterPro" id="IPR029052">
    <property type="entry name" value="Metallo-depent_PP-like"/>
</dbReference>
<reference evidence="5 6" key="1">
    <citation type="journal article" date="2013" name="Biodegradation">
        <title>Quantitative proteomic analysis of ibuprofen-degrading Patulibacter sp. strain I11.</title>
        <authorList>
            <person name="Almeida B."/>
            <person name="Kjeldal H."/>
            <person name="Lolas I."/>
            <person name="Knudsen A.D."/>
            <person name="Carvalho G."/>
            <person name="Nielsen K.L."/>
            <person name="Barreto Crespo M.T."/>
            <person name="Stensballe A."/>
            <person name="Nielsen J.L."/>
        </authorList>
    </citation>
    <scope>NUCLEOTIDE SEQUENCE [LARGE SCALE GENOMIC DNA]</scope>
    <source>
        <strain evidence="5 6">I11</strain>
    </source>
</reference>
<feature type="region of interest" description="Disordered" evidence="2">
    <location>
        <begin position="477"/>
        <end position="520"/>
    </location>
</feature>
<dbReference type="Pfam" id="PF12850">
    <property type="entry name" value="Metallophos_2"/>
    <property type="match status" value="1"/>
</dbReference>
<evidence type="ECO:0000313" key="6">
    <source>
        <dbReference type="Proteomes" id="UP000005143"/>
    </source>
</evidence>
<proteinExistence type="inferred from homology"/>
<feature type="domain" description="Calcineurin-like phosphoesterase" evidence="4">
    <location>
        <begin position="238"/>
        <end position="442"/>
    </location>
</feature>
<dbReference type="CDD" id="cd00838">
    <property type="entry name" value="MPP_superfamily"/>
    <property type="match status" value="1"/>
</dbReference>
<dbReference type="InterPro" id="IPR024654">
    <property type="entry name" value="Calcineurin-like_PHP_lpxH"/>
</dbReference>
<dbReference type="EMBL" id="AGUD01000292">
    <property type="protein sequence ID" value="EHN09391.1"/>
    <property type="molecule type" value="Genomic_DNA"/>
</dbReference>